<evidence type="ECO:0000313" key="4">
    <source>
        <dbReference type="Proteomes" id="UP000317550"/>
    </source>
</evidence>
<feature type="domain" description="ImpA N-terminal" evidence="2">
    <location>
        <begin position="29"/>
        <end position="150"/>
    </location>
</feature>
<feature type="compositionally biased region" description="Gly residues" evidence="1">
    <location>
        <begin position="296"/>
        <end position="309"/>
    </location>
</feature>
<evidence type="ECO:0000256" key="1">
    <source>
        <dbReference type="SAM" id="MobiDB-lite"/>
    </source>
</evidence>
<dbReference type="Proteomes" id="UP000317550">
    <property type="component" value="Chromosome"/>
</dbReference>
<dbReference type="KEGG" id="cari:FNU76_20305"/>
<keyword evidence="4" id="KW-1185">Reference proteome</keyword>
<evidence type="ECO:0000259" key="2">
    <source>
        <dbReference type="Pfam" id="PF06812"/>
    </source>
</evidence>
<dbReference type="AlphaFoldDB" id="A0A516SK26"/>
<dbReference type="InterPro" id="IPR010657">
    <property type="entry name" value="ImpA_N"/>
</dbReference>
<name>A0A516SK26_9NEIS</name>
<dbReference type="Pfam" id="PF06812">
    <property type="entry name" value="ImpA_N"/>
    <property type="match status" value="1"/>
</dbReference>
<accession>A0A516SK26</accession>
<dbReference type="NCBIfam" id="TIGR03363">
    <property type="entry name" value="VI_chp_8"/>
    <property type="match status" value="1"/>
</dbReference>
<feature type="region of interest" description="Disordered" evidence="1">
    <location>
        <begin position="292"/>
        <end position="313"/>
    </location>
</feature>
<organism evidence="3 4">
    <name type="scientific">Chitinimonas arctica</name>
    <dbReference type="NCBI Taxonomy" id="2594795"/>
    <lineage>
        <taxon>Bacteria</taxon>
        <taxon>Pseudomonadati</taxon>
        <taxon>Pseudomonadota</taxon>
        <taxon>Betaproteobacteria</taxon>
        <taxon>Neisseriales</taxon>
        <taxon>Chitinibacteraceae</taxon>
        <taxon>Chitinimonas</taxon>
    </lineage>
</organism>
<dbReference type="InterPro" id="IPR017740">
    <property type="entry name" value="TssA-like"/>
</dbReference>
<dbReference type="PANTHER" id="PTHR37951:SF1">
    <property type="entry name" value="TYPE VI SECRETION SYSTEM COMPONENT TSSA1"/>
    <property type="match status" value="1"/>
</dbReference>
<reference evidence="4" key="1">
    <citation type="submission" date="2019-07" db="EMBL/GenBank/DDBJ databases">
        <title>Chitinimonas sp. nov., isolated from Ny-Alesund, arctica soil.</title>
        <authorList>
            <person name="Xu Q."/>
            <person name="Peng F."/>
        </authorList>
    </citation>
    <scope>NUCLEOTIDE SEQUENCE [LARGE SCALE GENOMIC DNA]</scope>
    <source>
        <strain evidence="4">R3-44</strain>
    </source>
</reference>
<gene>
    <name evidence="3" type="primary">tssA</name>
    <name evidence="3" type="ORF">FNU76_20305</name>
</gene>
<dbReference type="PANTHER" id="PTHR37951">
    <property type="entry name" value="CYTOPLASMIC PROTEIN-RELATED"/>
    <property type="match status" value="1"/>
</dbReference>
<dbReference type="EMBL" id="CP041730">
    <property type="protein sequence ID" value="QDQ28512.1"/>
    <property type="molecule type" value="Genomic_DNA"/>
</dbReference>
<proteinExistence type="predicted"/>
<sequence length="382" mass="41940">MEPMRPELLQQAQQFFQRRLGIPLEELLLPIDSERPSGKSVRGNGVYTAIREARREDDASLPLGAWAYELKQADWDKVSDLAAHALVSKSKDLQLAAWLLEAQIAIAGFEAIPAGMLLMQSLCERYWDTLYPRIDEGDQEYRANILRWVNEKLLPQIRLLPISSSGRGSREYGWADYEQAKRNEQIRAKGRHGQHEIEGVTVQEFQAAMSATPTEAHGAQYRLLVDALEGIEALAASLDRLWGEEAPSLNGLAGLLEQIQALTAGELYKRGVRLGATRRDEKPAADIISAAAGAESGSGDGGGGGGAAPGGPLRNRAEAYQQLAVIADYLASLEPHSPVPYLVMRAVEWGNMNTAELYHELFLKSGGQLNVFELLGLETEQK</sequence>
<protein>
    <submittedName>
        <fullName evidence="3">Type VI secretion system protein TssA</fullName>
    </submittedName>
</protein>
<evidence type="ECO:0000313" key="3">
    <source>
        <dbReference type="EMBL" id="QDQ28512.1"/>
    </source>
</evidence>
<dbReference type="OrthoDB" id="9771118at2"/>